<proteinExistence type="predicted"/>
<dbReference type="InterPro" id="IPR007110">
    <property type="entry name" value="Ig-like_dom"/>
</dbReference>
<dbReference type="Pfam" id="PF07679">
    <property type="entry name" value="I-set"/>
    <property type="match status" value="1"/>
</dbReference>
<dbReference type="InterPro" id="IPR013098">
    <property type="entry name" value="Ig_I-set"/>
</dbReference>
<dbReference type="Proteomes" id="UP001374579">
    <property type="component" value="Unassembled WGS sequence"/>
</dbReference>
<dbReference type="SMART" id="SM00409">
    <property type="entry name" value="IG"/>
    <property type="match status" value="1"/>
</dbReference>
<dbReference type="AlphaFoldDB" id="A0AAN9AQ92"/>
<keyword evidence="2" id="KW-0472">Membrane</keyword>
<evidence type="ECO:0000313" key="6">
    <source>
        <dbReference type="Proteomes" id="UP001374579"/>
    </source>
</evidence>
<dbReference type="InterPro" id="IPR003599">
    <property type="entry name" value="Ig_sub"/>
</dbReference>
<evidence type="ECO:0000259" key="4">
    <source>
        <dbReference type="PROSITE" id="PS50835"/>
    </source>
</evidence>
<reference evidence="5 6" key="1">
    <citation type="submission" date="2024-02" db="EMBL/GenBank/DDBJ databases">
        <title>Chromosome-scale genome assembly of the rough periwinkle Littorina saxatilis.</title>
        <authorList>
            <person name="De Jode A."/>
            <person name="Faria R."/>
            <person name="Formenti G."/>
            <person name="Sims Y."/>
            <person name="Smith T.P."/>
            <person name="Tracey A."/>
            <person name="Wood J.M.D."/>
            <person name="Zagrodzka Z.B."/>
            <person name="Johannesson K."/>
            <person name="Butlin R.K."/>
            <person name="Leder E.H."/>
        </authorList>
    </citation>
    <scope>NUCLEOTIDE SEQUENCE [LARGE SCALE GENOMIC DNA]</scope>
    <source>
        <strain evidence="5">Snail1</strain>
        <tissue evidence="5">Muscle</tissue>
    </source>
</reference>
<evidence type="ECO:0000313" key="5">
    <source>
        <dbReference type="EMBL" id="KAK7090925.1"/>
    </source>
</evidence>
<gene>
    <name evidence="5" type="ORF">V1264_010660</name>
</gene>
<dbReference type="InterPro" id="IPR013783">
    <property type="entry name" value="Ig-like_fold"/>
</dbReference>
<feature type="signal peptide" evidence="3">
    <location>
        <begin position="1"/>
        <end position="25"/>
    </location>
</feature>
<dbReference type="EMBL" id="JBAMIC010000024">
    <property type="protein sequence ID" value="KAK7090925.1"/>
    <property type="molecule type" value="Genomic_DNA"/>
</dbReference>
<evidence type="ECO:0000256" key="1">
    <source>
        <dbReference type="ARBA" id="ARBA00023319"/>
    </source>
</evidence>
<keyword evidence="1" id="KW-0393">Immunoglobulin domain</keyword>
<dbReference type="SUPFAM" id="SSF48726">
    <property type="entry name" value="Immunoglobulin"/>
    <property type="match status" value="1"/>
</dbReference>
<dbReference type="PANTHER" id="PTHR14334">
    <property type="entry name" value="B-CELL ANTIGEN RECEPTOR COMPLEX-ASSOCIATED PROTEIN"/>
    <property type="match status" value="1"/>
</dbReference>
<dbReference type="GO" id="GO:0050853">
    <property type="term" value="P:B cell receptor signaling pathway"/>
    <property type="evidence" value="ECO:0007669"/>
    <property type="project" value="TreeGrafter"/>
</dbReference>
<evidence type="ECO:0000256" key="2">
    <source>
        <dbReference type="SAM" id="Phobius"/>
    </source>
</evidence>
<comment type="caution">
    <text evidence="5">The sequence shown here is derived from an EMBL/GenBank/DDBJ whole genome shotgun (WGS) entry which is preliminary data.</text>
</comment>
<dbReference type="GO" id="GO:0019815">
    <property type="term" value="C:B cell receptor complex"/>
    <property type="evidence" value="ECO:0007669"/>
    <property type="project" value="TreeGrafter"/>
</dbReference>
<protein>
    <recommendedName>
        <fullName evidence="4">Ig-like domain-containing protein</fullName>
    </recommendedName>
</protein>
<keyword evidence="2" id="KW-0812">Transmembrane</keyword>
<dbReference type="SMART" id="SM00408">
    <property type="entry name" value="IGc2"/>
    <property type="match status" value="1"/>
</dbReference>
<keyword evidence="2" id="KW-1133">Transmembrane helix</keyword>
<dbReference type="Gene3D" id="2.60.40.10">
    <property type="entry name" value="Immunoglobulins"/>
    <property type="match status" value="1"/>
</dbReference>
<dbReference type="GO" id="GO:0009897">
    <property type="term" value="C:external side of plasma membrane"/>
    <property type="evidence" value="ECO:0007669"/>
    <property type="project" value="TreeGrafter"/>
</dbReference>
<dbReference type="PROSITE" id="PS50835">
    <property type="entry name" value="IG_LIKE"/>
    <property type="match status" value="1"/>
</dbReference>
<evidence type="ECO:0000256" key="3">
    <source>
        <dbReference type="SAM" id="SignalP"/>
    </source>
</evidence>
<feature type="transmembrane region" description="Helical" evidence="2">
    <location>
        <begin position="130"/>
        <end position="152"/>
    </location>
</feature>
<organism evidence="5 6">
    <name type="scientific">Littorina saxatilis</name>
    <dbReference type="NCBI Taxonomy" id="31220"/>
    <lineage>
        <taxon>Eukaryota</taxon>
        <taxon>Metazoa</taxon>
        <taxon>Spiralia</taxon>
        <taxon>Lophotrochozoa</taxon>
        <taxon>Mollusca</taxon>
        <taxon>Gastropoda</taxon>
        <taxon>Caenogastropoda</taxon>
        <taxon>Littorinimorpha</taxon>
        <taxon>Littorinoidea</taxon>
        <taxon>Littorinidae</taxon>
        <taxon>Littorina</taxon>
    </lineage>
</organism>
<sequence length="172" mass="18465">MACILKLQSYLLAFLLATSITTALAEDAEEPIKVGAPVTAVQQGKDAEIKCSTTLAGNNKLSWYKGEGGQLVPENKSLSVSANYTTGLLTVQNAQLNDTGTYQCQTDGGVHNATAELHVYEMPSYFEEGMIIVGITTGLVLVFIICAVHSFIRNRKPKPPKPAPKKPINTVL</sequence>
<accession>A0AAN9AQ92</accession>
<keyword evidence="6" id="KW-1185">Reference proteome</keyword>
<keyword evidence="3" id="KW-0732">Signal</keyword>
<dbReference type="InterPro" id="IPR003598">
    <property type="entry name" value="Ig_sub2"/>
</dbReference>
<dbReference type="InterPro" id="IPR036179">
    <property type="entry name" value="Ig-like_dom_sf"/>
</dbReference>
<name>A0AAN9AQ92_9CAEN</name>
<feature type="chain" id="PRO_5042869676" description="Ig-like domain-containing protein" evidence="3">
    <location>
        <begin position="26"/>
        <end position="172"/>
    </location>
</feature>
<feature type="domain" description="Ig-like" evidence="4">
    <location>
        <begin position="31"/>
        <end position="120"/>
    </location>
</feature>